<protein>
    <submittedName>
        <fullName evidence="3">Sirohydrochlorin ferrochelatase</fullName>
    </submittedName>
</protein>
<comment type="caution">
    <text evidence="3">The sequence shown here is derived from an EMBL/GenBank/DDBJ whole genome shotgun (WGS) entry which is preliminary data.</text>
</comment>
<accession>A0A542DPK1</accession>
<dbReference type="GO" id="GO:0046872">
    <property type="term" value="F:metal ion binding"/>
    <property type="evidence" value="ECO:0007669"/>
    <property type="project" value="UniProtKB-KW"/>
</dbReference>
<dbReference type="Proteomes" id="UP000320876">
    <property type="component" value="Unassembled WGS sequence"/>
</dbReference>
<organism evidence="3 4">
    <name type="scientific">Amycolatopsis cihanbeyliensis</name>
    <dbReference type="NCBI Taxonomy" id="1128664"/>
    <lineage>
        <taxon>Bacteria</taxon>
        <taxon>Bacillati</taxon>
        <taxon>Actinomycetota</taxon>
        <taxon>Actinomycetes</taxon>
        <taxon>Pseudonocardiales</taxon>
        <taxon>Pseudonocardiaceae</taxon>
        <taxon>Amycolatopsis</taxon>
    </lineage>
</organism>
<gene>
    <name evidence="3" type="ORF">FB471_4705</name>
</gene>
<evidence type="ECO:0000256" key="1">
    <source>
        <dbReference type="ARBA" id="ARBA00022723"/>
    </source>
</evidence>
<evidence type="ECO:0000313" key="3">
    <source>
        <dbReference type="EMBL" id="TQJ04895.1"/>
    </source>
</evidence>
<dbReference type="OrthoDB" id="7345302at2"/>
<dbReference type="CDD" id="cd03416">
    <property type="entry name" value="CbiX_SirB_N"/>
    <property type="match status" value="1"/>
</dbReference>
<dbReference type="SUPFAM" id="SSF53800">
    <property type="entry name" value="Chelatase"/>
    <property type="match status" value="1"/>
</dbReference>
<dbReference type="AlphaFoldDB" id="A0A542DPK1"/>
<evidence type="ECO:0000313" key="4">
    <source>
        <dbReference type="Proteomes" id="UP000320876"/>
    </source>
</evidence>
<dbReference type="RefSeq" id="WP_142000514.1">
    <property type="nucleotide sequence ID" value="NZ_VFML01000001.1"/>
</dbReference>
<keyword evidence="1" id="KW-0479">Metal-binding</keyword>
<proteinExistence type="predicted"/>
<dbReference type="InterPro" id="IPR050963">
    <property type="entry name" value="Sirohydro_Cobaltochel/CbiX"/>
</dbReference>
<reference evidence="3 4" key="1">
    <citation type="submission" date="2019-06" db="EMBL/GenBank/DDBJ databases">
        <title>Sequencing the genomes of 1000 actinobacteria strains.</title>
        <authorList>
            <person name="Klenk H.-P."/>
        </authorList>
    </citation>
    <scope>NUCLEOTIDE SEQUENCE [LARGE SCALE GENOMIC DNA]</scope>
    <source>
        <strain evidence="3 4">DSM 45679</strain>
    </source>
</reference>
<dbReference type="Pfam" id="PF01903">
    <property type="entry name" value="CbiX"/>
    <property type="match status" value="2"/>
</dbReference>
<dbReference type="PANTHER" id="PTHR33542:SF5">
    <property type="entry name" value="FERROCHELATASE CHE1"/>
    <property type="match status" value="1"/>
</dbReference>
<dbReference type="Gene3D" id="3.40.50.1400">
    <property type="match status" value="2"/>
</dbReference>
<dbReference type="PANTHER" id="PTHR33542">
    <property type="entry name" value="SIROHYDROCHLORIN FERROCHELATASE, CHLOROPLASTIC"/>
    <property type="match status" value="1"/>
</dbReference>
<sequence>MILLTAHGTRDPAGAVVTERLAAMVRARGCGVRVAYADVRAPDVTTALRGMRGPAVVVPAFLAAGYHVRTDIPDQVAAGGHRAVTIAEPFGPAPELLDVVHQRLLAAGYRRGDEIVLAAAGSSDHRALSAVDIAVQALAERLAAPVRVGYAATARPSVAEAVAAAAATGRRVAVASWLLAPGLFQRKLERAGAEVVADPLGAHPNVADLVLRRYVEASRSAHAA</sequence>
<keyword evidence="4" id="KW-1185">Reference proteome</keyword>
<dbReference type="InterPro" id="IPR002762">
    <property type="entry name" value="CbiX-like"/>
</dbReference>
<keyword evidence="2" id="KW-0456">Lyase</keyword>
<dbReference type="GO" id="GO:0016829">
    <property type="term" value="F:lyase activity"/>
    <property type="evidence" value="ECO:0007669"/>
    <property type="project" value="UniProtKB-KW"/>
</dbReference>
<evidence type="ECO:0000256" key="2">
    <source>
        <dbReference type="ARBA" id="ARBA00023239"/>
    </source>
</evidence>
<name>A0A542DPK1_AMYCI</name>
<dbReference type="EMBL" id="VFML01000001">
    <property type="protein sequence ID" value="TQJ04895.1"/>
    <property type="molecule type" value="Genomic_DNA"/>
</dbReference>